<feature type="coiled-coil region" evidence="1">
    <location>
        <begin position="249"/>
        <end position="280"/>
    </location>
</feature>
<gene>
    <name evidence="6" type="ORF">DEH84_11650</name>
</gene>
<evidence type="ECO:0000256" key="1">
    <source>
        <dbReference type="SAM" id="Coils"/>
    </source>
</evidence>
<dbReference type="AlphaFoldDB" id="A0A2U8FUV0"/>
<dbReference type="InterPro" id="IPR032244">
    <property type="entry name" value="LapD_MoxY_N"/>
</dbReference>
<dbReference type="SMART" id="SM00267">
    <property type="entry name" value="GGDEF"/>
    <property type="match status" value="1"/>
</dbReference>
<accession>A0A2U8FUV0</accession>
<keyword evidence="7" id="KW-1185">Reference proteome</keyword>
<feature type="transmembrane region" description="Helical" evidence="2">
    <location>
        <begin position="52"/>
        <end position="74"/>
    </location>
</feature>
<dbReference type="GO" id="GO:0071111">
    <property type="term" value="F:cyclic-guanylate-specific phosphodiesterase activity"/>
    <property type="evidence" value="ECO:0007669"/>
    <property type="project" value="InterPro"/>
</dbReference>
<dbReference type="Pfam" id="PF00990">
    <property type="entry name" value="GGDEF"/>
    <property type="match status" value="1"/>
</dbReference>
<keyword evidence="2" id="KW-1133">Transmembrane helix</keyword>
<proteinExistence type="predicted"/>
<dbReference type="PROSITE" id="PS50883">
    <property type="entry name" value="EAL"/>
    <property type="match status" value="1"/>
</dbReference>
<keyword evidence="2" id="KW-0812">Transmembrane</keyword>
<dbReference type="CDD" id="cd01948">
    <property type="entry name" value="EAL"/>
    <property type="match status" value="1"/>
</dbReference>
<protein>
    <submittedName>
        <fullName evidence="6">GGDEF domain-containing protein</fullName>
    </submittedName>
</protein>
<keyword evidence="1" id="KW-0175">Coiled coil</keyword>
<dbReference type="InterPro" id="IPR043128">
    <property type="entry name" value="Rev_trsase/Diguanyl_cyclase"/>
</dbReference>
<organism evidence="6 7">
    <name type="scientific">Aquabacterium olei</name>
    <dbReference type="NCBI Taxonomy" id="1296669"/>
    <lineage>
        <taxon>Bacteria</taxon>
        <taxon>Pseudomonadati</taxon>
        <taxon>Pseudomonadota</taxon>
        <taxon>Betaproteobacteria</taxon>
        <taxon>Burkholderiales</taxon>
        <taxon>Aquabacterium</taxon>
    </lineage>
</organism>
<reference evidence="6 7" key="1">
    <citation type="submission" date="2018-05" db="EMBL/GenBank/DDBJ databases">
        <title>complete genome sequence of Aquabacterium olei NBRC 110486.</title>
        <authorList>
            <person name="Tang B."/>
            <person name="Chang J."/>
            <person name="Zhang L."/>
            <person name="Yang H."/>
        </authorList>
    </citation>
    <scope>NUCLEOTIDE SEQUENCE [LARGE SCALE GENOMIC DNA]</scope>
    <source>
        <strain evidence="6 7">NBRC 110486</strain>
    </source>
</reference>
<dbReference type="Proteomes" id="UP000244892">
    <property type="component" value="Chromosome"/>
</dbReference>
<evidence type="ECO:0000259" key="5">
    <source>
        <dbReference type="PROSITE" id="PS50887"/>
    </source>
</evidence>
<evidence type="ECO:0000313" key="6">
    <source>
        <dbReference type="EMBL" id="AWI54006.1"/>
    </source>
</evidence>
<feature type="domain" description="HAMP" evidence="4">
    <location>
        <begin position="217"/>
        <end position="268"/>
    </location>
</feature>
<keyword evidence="2" id="KW-0472">Membrane</keyword>
<dbReference type="Pfam" id="PF00563">
    <property type="entry name" value="EAL"/>
    <property type="match status" value="1"/>
</dbReference>
<evidence type="ECO:0000259" key="4">
    <source>
        <dbReference type="PROSITE" id="PS50885"/>
    </source>
</evidence>
<dbReference type="InterPro" id="IPR000160">
    <property type="entry name" value="GGDEF_dom"/>
</dbReference>
<dbReference type="SUPFAM" id="SSF55073">
    <property type="entry name" value="Nucleotide cyclase"/>
    <property type="match status" value="1"/>
</dbReference>
<dbReference type="InterPro" id="IPR050706">
    <property type="entry name" value="Cyclic-di-GMP_PDE-like"/>
</dbReference>
<dbReference type="PROSITE" id="PS50887">
    <property type="entry name" value="GGDEF"/>
    <property type="match status" value="1"/>
</dbReference>
<dbReference type="PROSITE" id="PS50885">
    <property type="entry name" value="HAMP"/>
    <property type="match status" value="1"/>
</dbReference>
<evidence type="ECO:0000256" key="2">
    <source>
        <dbReference type="SAM" id="Phobius"/>
    </source>
</evidence>
<dbReference type="SMART" id="SM00052">
    <property type="entry name" value="EAL"/>
    <property type="match status" value="1"/>
</dbReference>
<dbReference type="InterPro" id="IPR029787">
    <property type="entry name" value="Nucleotide_cyclase"/>
</dbReference>
<evidence type="ECO:0000259" key="3">
    <source>
        <dbReference type="PROSITE" id="PS50883"/>
    </source>
</evidence>
<dbReference type="KEGG" id="aon:DEH84_11650"/>
<feature type="domain" description="GGDEF" evidence="5">
    <location>
        <begin position="310"/>
        <end position="439"/>
    </location>
</feature>
<dbReference type="PANTHER" id="PTHR33121">
    <property type="entry name" value="CYCLIC DI-GMP PHOSPHODIESTERASE PDEF"/>
    <property type="match status" value="1"/>
</dbReference>
<dbReference type="InterPro" id="IPR001633">
    <property type="entry name" value="EAL_dom"/>
</dbReference>
<dbReference type="Pfam" id="PF16448">
    <property type="entry name" value="LapD_MoxY_N"/>
    <property type="match status" value="1"/>
</dbReference>
<dbReference type="Gene3D" id="3.30.110.200">
    <property type="match status" value="1"/>
</dbReference>
<dbReference type="SUPFAM" id="SSF141868">
    <property type="entry name" value="EAL domain-like"/>
    <property type="match status" value="1"/>
</dbReference>
<sequence>MPKACGKVWGPPRRAIRLRVCRAGERCSRKRRRRGGGERQAGGVFMSLIRQIWLLLLATLLLAFFGSFAVWMLSARGYLETQLRLKNADNAQSLALSLSQQKGDRTAMELTASAVFDTGFYQRVTLRDGAGRVLFSRDAEADAVRPRAPAWFAQMVTVTSTPGVAQVSDGWRALGSVEVVSHAAFAYDQLWQGALKTVGLLSVLGALAAGAAAYGVRRIRTPLDATVAQAQALMERRFVTVPEPAVPELARLSRAMNEVVQRLKSLFDEQSTQVEQLRQQAHCDPLTRLSHRAHFMTQLRAMLATDEAAGEGMLYLIRVVDLAGINRQLGHRATDALLQKVSDVLRGVWADVAGVARGRLNGGDFAVLVGQGDVAPPPAAYYADLLRRALTEMASPAQIVVGAVRWSRGMPVAQVLAAADSALARAESRGPFAVETAEMPQSDVAVLGEEAWRERLDAALQAGRMELVRFPVVGRDQLLVHHECPLRIQLEDDGTPEPAARWLPMALRTGLIARIDEAAVALALLQIARDHEPLGVNLSPASLADSSFVPRLRARLASMPEAARHLWLEVDESAAIDRFDMVRELCKQLRPLGARVGLEHAGDRLARINLLFEAGLDYVKLGASVVQGVAQDPARSAYVTATVSMLHGLGLQVFAEGVSDPADIVALHQAGLDGVTGPAVRLTTA</sequence>
<dbReference type="Gene3D" id="3.30.70.270">
    <property type="match status" value="1"/>
</dbReference>
<dbReference type="PANTHER" id="PTHR33121:SF23">
    <property type="entry name" value="CYCLIC DI-GMP PHOSPHODIESTERASE PDEB"/>
    <property type="match status" value="1"/>
</dbReference>
<dbReference type="Gene3D" id="6.20.270.20">
    <property type="entry name" value="LapD/MoxY periplasmic domain"/>
    <property type="match status" value="1"/>
</dbReference>
<dbReference type="InterPro" id="IPR035919">
    <property type="entry name" value="EAL_sf"/>
</dbReference>
<dbReference type="Gene3D" id="3.20.20.450">
    <property type="entry name" value="EAL domain"/>
    <property type="match status" value="1"/>
</dbReference>
<dbReference type="GO" id="GO:0016020">
    <property type="term" value="C:membrane"/>
    <property type="evidence" value="ECO:0007669"/>
    <property type="project" value="InterPro"/>
</dbReference>
<dbReference type="InterPro" id="IPR042461">
    <property type="entry name" value="LapD_MoxY_peri_C"/>
</dbReference>
<dbReference type="GO" id="GO:0007165">
    <property type="term" value="P:signal transduction"/>
    <property type="evidence" value="ECO:0007669"/>
    <property type="project" value="InterPro"/>
</dbReference>
<evidence type="ECO:0000313" key="7">
    <source>
        <dbReference type="Proteomes" id="UP000244892"/>
    </source>
</evidence>
<feature type="domain" description="EAL" evidence="3">
    <location>
        <begin position="449"/>
        <end position="685"/>
    </location>
</feature>
<dbReference type="InterPro" id="IPR003660">
    <property type="entry name" value="HAMP_dom"/>
</dbReference>
<dbReference type="EMBL" id="CP029210">
    <property type="protein sequence ID" value="AWI54006.1"/>
    <property type="molecule type" value="Genomic_DNA"/>
</dbReference>
<name>A0A2U8FUV0_9BURK</name>